<dbReference type="Gene3D" id="1.20.120.1450">
    <property type="match status" value="1"/>
</dbReference>
<keyword evidence="2" id="KW-1185">Reference proteome</keyword>
<evidence type="ECO:0000313" key="2">
    <source>
        <dbReference type="Proteomes" id="UP001203004"/>
    </source>
</evidence>
<dbReference type="Pfam" id="PF07307">
    <property type="entry name" value="HEPPP_synt_1"/>
    <property type="match status" value="1"/>
</dbReference>
<reference evidence="1 2" key="1">
    <citation type="submission" date="2022-05" db="EMBL/GenBank/DDBJ databases">
        <title>Sporolactobacillus sp nov CPB3-1, isolated from tree bark (Mangifera indica L.).</title>
        <authorList>
            <person name="Phuengjayaem S."/>
            <person name="Tanasupawat S."/>
        </authorList>
    </citation>
    <scope>NUCLEOTIDE SEQUENCE [LARGE SCALE GENOMIC DNA]</scope>
    <source>
        <strain evidence="1 2">CPB3-1</strain>
    </source>
</reference>
<accession>A0ABT0MAE4</accession>
<comment type="caution">
    <text evidence="1">The sequence shown here is derived from an EMBL/GenBank/DDBJ whole genome shotgun (WGS) entry which is preliminary data.</text>
</comment>
<gene>
    <name evidence="1" type="ORF">M3N64_07700</name>
</gene>
<name>A0ABT0MAE4_9BACL</name>
<dbReference type="Proteomes" id="UP001203004">
    <property type="component" value="Unassembled WGS sequence"/>
</dbReference>
<organism evidence="1 2">
    <name type="scientific">Sporolactobacillus mangiferae</name>
    <dbReference type="NCBI Taxonomy" id="2940498"/>
    <lineage>
        <taxon>Bacteria</taxon>
        <taxon>Bacillati</taxon>
        <taxon>Bacillota</taxon>
        <taxon>Bacilli</taxon>
        <taxon>Bacillales</taxon>
        <taxon>Sporolactobacillaceae</taxon>
        <taxon>Sporolactobacillus</taxon>
    </lineage>
</organism>
<proteinExistence type="predicted"/>
<sequence length="260" mass="30392">MSLNDELKLVHDQLCEELEHPYVRSILPEPVIDRDKLLIYYVLFRLSRFGTSAAECTKSVLVAEIGLNTHRNVSNISMEGITGSEATKQRQLTVLSGDFYSALYYFWLARQPNMEVIKWVAQAIQKFNVQQCTFFYPASHPNWIEMIAAIKEIESALVKKIAEQLGFTQMISYLTDFLLVKKLIFEQSAHGHESGLFYRVLHDTFDHCPERLDKTIREKKTQLIKALNRPEDERQQWRPLLNYLRNRMERLTESAEEGIY</sequence>
<dbReference type="InterPro" id="IPR009920">
    <property type="entry name" value="HEPPP_synth_su1"/>
</dbReference>
<dbReference type="EMBL" id="JAMAST010000007">
    <property type="protein sequence ID" value="MCL1631833.1"/>
    <property type="molecule type" value="Genomic_DNA"/>
</dbReference>
<protein>
    <submittedName>
        <fullName evidence="1">Heptaprenyl diphosphate synthase component 1</fullName>
    </submittedName>
</protein>
<evidence type="ECO:0000313" key="1">
    <source>
        <dbReference type="EMBL" id="MCL1631833.1"/>
    </source>
</evidence>
<dbReference type="RefSeq" id="WP_249100603.1">
    <property type="nucleotide sequence ID" value="NZ_JAMAST010000007.1"/>
</dbReference>